<organism evidence="1 2">
    <name type="scientific">Archangium violaceum Cb vi76</name>
    <dbReference type="NCBI Taxonomy" id="1406225"/>
    <lineage>
        <taxon>Bacteria</taxon>
        <taxon>Pseudomonadati</taxon>
        <taxon>Myxococcota</taxon>
        <taxon>Myxococcia</taxon>
        <taxon>Myxococcales</taxon>
        <taxon>Cystobacterineae</taxon>
        <taxon>Archangiaceae</taxon>
        <taxon>Archangium</taxon>
    </lineage>
</organism>
<dbReference type="RefSeq" id="WP_043414850.1">
    <property type="nucleotide sequence ID" value="NZ_JPMI01000426.1"/>
</dbReference>
<dbReference type="Gene3D" id="1.20.910.10">
    <property type="entry name" value="Heme oxygenase-like"/>
    <property type="match status" value="1"/>
</dbReference>
<reference evidence="1 2" key="1">
    <citation type="submission" date="2014-07" db="EMBL/GenBank/DDBJ databases">
        <title>Draft Genome Sequence of Gephyronic Acid Producer, Cystobacter violaceus Strain Cb vi76.</title>
        <authorList>
            <person name="Stevens D.C."/>
            <person name="Young J."/>
            <person name="Carmichael R."/>
            <person name="Tan J."/>
            <person name="Taylor R.E."/>
        </authorList>
    </citation>
    <scope>NUCLEOTIDE SEQUENCE [LARGE SCALE GENOMIC DNA]</scope>
    <source>
        <strain evidence="1 2">Cb vi76</strain>
    </source>
</reference>
<comment type="caution">
    <text evidence="1">The sequence shown here is derived from an EMBL/GenBank/DDBJ whole genome shotgun (WGS) entry which is preliminary data.</text>
</comment>
<evidence type="ECO:0000313" key="2">
    <source>
        <dbReference type="Proteomes" id="UP000028547"/>
    </source>
</evidence>
<sequence>MPLVDRLRNESQAHHASVEALPCFQALATRTLPPESQRALHQALALLHEALTRALAATSHPALVALGAEAPPVHPLLEASLVSSAPRDRLESPVVIAAIALGERMRSAAHREPLSLLGYHYALRLALLPLPGTSPWSDFARWLEGRALEAAEEEGVLRAVGESFTLVRNLLDALHPPREHPPTWWLNRDAGGHPITTDLDELRAALRAAEASWEEFPYYAWRYGEHGRQFSWSDSAWLVTLGGQDEAQVWKHISWLGGLLASRGMPRLMLERHLRVLSRELVHAKPMHRRAYEVLSRVAERMAGERRRILGDDELRMFGEDFDARVGPEWSQRLRGAGELLAAAVADEYGGIAQAVPSLASWMREPSRFPAPWIRAVERTLLQARSLCRVRFPSGVAGRE</sequence>
<name>A0A084SE44_9BACT</name>
<evidence type="ECO:0000313" key="1">
    <source>
        <dbReference type="EMBL" id="KFA86729.1"/>
    </source>
</evidence>
<gene>
    <name evidence="1" type="ORF">Q664_52580</name>
</gene>
<protein>
    <submittedName>
        <fullName evidence="1">Uncharacterized protein</fullName>
    </submittedName>
</protein>
<dbReference type="EMBL" id="JPMI01000426">
    <property type="protein sequence ID" value="KFA86729.1"/>
    <property type="molecule type" value="Genomic_DNA"/>
</dbReference>
<dbReference type="AlphaFoldDB" id="A0A084SE44"/>
<dbReference type="InterPro" id="IPR016084">
    <property type="entry name" value="Haem_Oase-like_multi-hlx"/>
</dbReference>
<dbReference type="SUPFAM" id="SSF48613">
    <property type="entry name" value="Heme oxygenase-like"/>
    <property type="match status" value="1"/>
</dbReference>
<accession>A0A084SE44</accession>
<dbReference type="Proteomes" id="UP000028547">
    <property type="component" value="Unassembled WGS sequence"/>
</dbReference>
<proteinExistence type="predicted"/>